<dbReference type="GO" id="GO:0009279">
    <property type="term" value="C:cell outer membrane"/>
    <property type="evidence" value="ECO:0007669"/>
    <property type="project" value="UniProtKB-SubCell"/>
</dbReference>
<feature type="chain" id="PRO_5012167359" evidence="12">
    <location>
        <begin position="32"/>
        <end position="680"/>
    </location>
</feature>
<evidence type="ECO:0000256" key="12">
    <source>
        <dbReference type="SAM" id="SignalP"/>
    </source>
</evidence>
<proteinExistence type="inferred from homology"/>
<feature type="domain" description="TonB-dependent receptor-like beta-barrel" evidence="13">
    <location>
        <begin position="266"/>
        <end position="647"/>
    </location>
</feature>
<dbReference type="InterPro" id="IPR039426">
    <property type="entry name" value="TonB-dep_rcpt-like"/>
</dbReference>
<name>A0A1W1V176_9PAST</name>
<keyword evidence="15" id="KW-0675">Receptor</keyword>
<evidence type="ECO:0000256" key="7">
    <source>
        <dbReference type="ARBA" id="ARBA00023065"/>
    </source>
</evidence>
<evidence type="ECO:0000256" key="5">
    <source>
        <dbReference type="ARBA" id="ARBA00022692"/>
    </source>
</evidence>
<keyword evidence="8 11" id="KW-0798">TonB box</keyword>
<keyword evidence="3" id="KW-1134">Transmembrane beta strand</keyword>
<dbReference type="EMBL" id="FWWV01000024">
    <property type="protein sequence ID" value="SMB86741.1"/>
    <property type="molecule type" value="Genomic_DNA"/>
</dbReference>
<keyword evidence="6" id="KW-0408">Iron</keyword>
<evidence type="ECO:0000256" key="6">
    <source>
        <dbReference type="ARBA" id="ARBA00023004"/>
    </source>
</evidence>
<dbReference type="Gene3D" id="2.40.170.20">
    <property type="entry name" value="TonB-dependent receptor, beta-barrel domain"/>
    <property type="match status" value="1"/>
</dbReference>
<keyword evidence="16" id="KW-1185">Reference proteome</keyword>
<dbReference type="SUPFAM" id="SSF56935">
    <property type="entry name" value="Porins"/>
    <property type="match status" value="1"/>
</dbReference>
<reference evidence="16" key="1">
    <citation type="submission" date="2017-04" db="EMBL/GenBank/DDBJ databases">
        <authorList>
            <person name="Varghese N."/>
            <person name="Submissions S."/>
        </authorList>
    </citation>
    <scope>NUCLEOTIDE SEQUENCE [LARGE SCALE GENOMIC DNA]</scope>
    <source>
        <strain evidence="16">DSM 23072</strain>
    </source>
</reference>
<comment type="similarity">
    <text evidence="11">Belongs to the TonB-dependent receptor family.</text>
</comment>
<evidence type="ECO:0000256" key="11">
    <source>
        <dbReference type="RuleBase" id="RU003357"/>
    </source>
</evidence>
<comment type="subcellular location">
    <subcellularLocation>
        <location evidence="1">Cell outer membrane</location>
        <topology evidence="1">Multi-pass membrane protein</topology>
    </subcellularLocation>
</comment>
<dbReference type="InterPro" id="IPR000531">
    <property type="entry name" value="Beta-barrel_TonB"/>
</dbReference>
<evidence type="ECO:0000256" key="3">
    <source>
        <dbReference type="ARBA" id="ARBA00022452"/>
    </source>
</evidence>
<dbReference type="GO" id="GO:0006826">
    <property type="term" value="P:iron ion transport"/>
    <property type="evidence" value="ECO:0007669"/>
    <property type="project" value="UniProtKB-KW"/>
</dbReference>
<keyword evidence="9 11" id="KW-0472">Membrane</keyword>
<dbReference type="InterPro" id="IPR036942">
    <property type="entry name" value="Beta-barrel_TonB_sf"/>
</dbReference>
<keyword evidence="5" id="KW-0812">Transmembrane</keyword>
<dbReference type="RefSeq" id="WP_244165626.1">
    <property type="nucleotide sequence ID" value="NZ_FWWV01000024.1"/>
</dbReference>
<evidence type="ECO:0000313" key="15">
    <source>
        <dbReference type="EMBL" id="SMB86741.1"/>
    </source>
</evidence>
<keyword evidence="10" id="KW-0998">Cell outer membrane</keyword>
<dbReference type="Pfam" id="PF00593">
    <property type="entry name" value="TonB_dep_Rec_b-barrel"/>
    <property type="match status" value="1"/>
</dbReference>
<keyword evidence="12" id="KW-0732">Signal</keyword>
<evidence type="ECO:0000259" key="13">
    <source>
        <dbReference type="Pfam" id="PF00593"/>
    </source>
</evidence>
<dbReference type="Pfam" id="PF07715">
    <property type="entry name" value="Plug"/>
    <property type="match status" value="1"/>
</dbReference>
<dbReference type="STRING" id="1122938.SAMN05660772_00954"/>
<keyword evidence="7" id="KW-0406">Ion transport</keyword>
<dbReference type="AlphaFoldDB" id="A0A1W1V176"/>
<dbReference type="PANTHER" id="PTHR32552:SF81">
    <property type="entry name" value="TONB-DEPENDENT OUTER MEMBRANE RECEPTOR"/>
    <property type="match status" value="1"/>
</dbReference>
<dbReference type="PANTHER" id="PTHR32552">
    <property type="entry name" value="FERRICHROME IRON RECEPTOR-RELATED"/>
    <property type="match status" value="1"/>
</dbReference>
<organism evidence="15 16">
    <name type="scientific">Pasteurella testudinis DSM 23072</name>
    <dbReference type="NCBI Taxonomy" id="1122938"/>
    <lineage>
        <taxon>Bacteria</taxon>
        <taxon>Pseudomonadati</taxon>
        <taxon>Pseudomonadota</taxon>
        <taxon>Gammaproteobacteria</taxon>
        <taxon>Pasteurellales</taxon>
        <taxon>Pasteurellaceae</taxon>
        <taxon>Pasteurella</taxon>
    </lineage>
</organism>
<keyword evidence="4" id="KW-0410">Iron transport</keyword>
<dbReference type="InterPro" id="IPR037066">
    <property type="entry name" value="Plug_dom_sf"/>
</dbReference>
<accession>A0A1W1V176</accession>
<dbReference type="Proteomes" id="UP000192408">
    <property type="component" value="Unassembled WGS sequence"/>
</dbReference>
<sequence length="680" mass="76760">MFFRLTPIAISARAMLVGSSIFALSSPSVFAATEIGQLDEIIVSGEKSERSKFETSSSLTVTTVNDLQRAGDITTATHLLKKTVNILDTGLGNDLATVRGVDGSGPATGAVAFFAGSRPRLNMSIDGRTSTYVELAHSAKSLWDMKQVEIYRGAQSYAQGRNAIAGAVVMTSNDPSHEWEGAAKLNIGNQHTRQTAAMISGPLIADELAFRLSVDQQQRKSFVDLISYEPVGNPRWYKTTTARAKLLWTPSALPEFYSRFTLNHLDSRLPQNEAGNQPINNVRFTPQRPVLDTMSTSGIWDIGWQFSDFWKFENKLIYSKYENNRLTLPAPLGAPATLDGRELQIEPIMKFEISYAKYSGLFGLFYFQAKQDETVDIRTFHNIFKDKTKTKAVFGELKYAPNANFDVTLSARYEQEHHQRQGGSALFEIDRDKKYNVFLPKIDLAWNLLEKQRLGFKVGRGYNPGGAGVTFANPYTGYEYDAEYVWNYELYHRWISTDNSFELRTNLFYNDYKNMQLPYYLSASSVVIRNADKVVTYGIETNADWQLTDNLNLYAGIGLLKTKVKKYPGSGIEGNKLSRSPSYTATLGGRYQFLNHWEFGGDIYFVNRYYSELTNSDVRKIKGYSQANAYLAYNFKQGRVMLYADNIFNARNDIFMPTADRGEAFKLQPRVIGLSTEVRF</sequence>
<feature type="signal peptide" evidence="12">
    <location>
        <begin position="1"/>
        <end position="31"/>
    </location>
</feature>
<dbReference type="Gene3D" id="2.170.130.10">
    <property type="entry name" value="TonB-dependent receptor, plug domain"/>
    <property type="match status" value="1"/>
</dbReference>
<evidence type="ECO:0000256" key="8">
    <source>
        <dbReference type="ARBA" id="ARBA00023077"/>
    </source>
</evidence>
<gene>
    <name evidence="15" type="ORF">SAMN05660772_00954</name>
</gene>
<evidence type="ECO:0000256" key="4">
    <source>
        <dbReference type="ARBA" id="ARBA00022496"/>
    </source>
</evidence>
<evidence type="ECO:0000256" key="10">
    <source>
        <dbReference type="ARBA" id="ARBA00023237"/>
    </source>
</evidence>
<evidence type="ECO:0000259" key="14">
    <source>
        <dbReference type="Pfam" id="PF07715"/>
    </source>
</evidence>
<dbReference type="InterPro" id="IPR012910">
    <property type="entry name" value="Plug_dom"/>
</dbReference>
<evidence type="ECO:0000256" key="9">
    <source>
        <dbReference type="ARBA" id="ARBA00023136"/>
    </source>
</evidence>
<evidence type="ECO:0000256" key="1">
    <source>
        <dbReference type="ARBA" id="ARBA00004571"/>
    </source>
</evidence>
<evidence type="ECO:0000256" key="2">
    <source>
        <dbReference type="ARBA" id="ARBA00022448"/>
    </source>
</evidence>
<evidence type="ECO:0000313" key="16">
    <source>
        <dbReference type="Proteomes" id="UP000192408"/>
    </source>
</evidence>
<keyword evidence="2" id="KW-0813">Transport</keyword>
<feature type="domain" description="TonB-dependent receptor plug" evidence="14">
    <location>
        <begin position="52"/>
        <end position="167"/>
    </location>
</feature>
<protein>
    <submittedName>
        <fullName evidence="15">Outer membrane receptor proteins, mostly Fe transport</fullName>
    </submittedName>
</protein>